<evidence type="ECO:0000256" key="2">
    <source>
        <dbReference type="ARBA" id="ARBA00022448"/>
    </source>
</evidence>
<comment type="subcellular location">
    <subcellularLocation>
        <location evidence="1">Cell membrane</location>
        <topology evidence="1">Multi-pass membrane protein</topology>
    </subcellularLocation>
</comment>
<feature type="transmembrane region" description="Helical" evidence="7">
    <location>
        <begin position="85"/>
        <end position="104"/>
    </location>
</feature>
<feature type="transmembrane region" description="Helical" evidence="7">
    <location>
        <begin position="235"/>
        <end position="255"/>
    </location>
</feature>
<organism evidence="9">
    <name type="scientific">Paenibacillus ihbetae</name>
    <dbReference type="NCBI Taxonomy" id="1870820"/>
    <lineage>
        <taxon>Bacteria</taxon>
        <taxon>Bacillati</taxon>
        <taxon>Bacillota</taxon>
        <taxon>Bacilli</taxon>
        <taxon>Bacillales</taxon>
        <taxon>Paenibacillaceae</taxon>
        <taxon>Paenibacillus</taxon>
    </lineage>
</organism>
<dbReference type="CDD" id="cd17321">
    <property type="entry name" value="MFS_MMR_MDR_like"/>
    <property type="match status" value="1"/>
</dbReference>
<dbReference type="PANTHER" id="PTHR42718:SF39">
    <property type="entry name" value="ACTINORHODIN TRANSPORTER-RELATED"/>
    <property type="match status" value="1"/>
</dbReference>
<protein>
    <submittedName>
        <fullName evidence="9">Transporter</fullName>
    </submittedName>
</protein>
<evidence type="ECO:0000256" key="7">
    <source>
        <dbReference type="SAM" id="Phobius"/>
    </source>
</evidence>
<name>A0A1B2DTT3_9BACL</name>
<dbReference type="InterPro" id="IPR011701">
    <property type="entry name" value="MFS"/>
</dbReference>
<keyword evidence="5 7" id="KW-1133">Transmembrane helix</keyword>
<keyword evidence="4 7" id="KW-0812">Transmembrane</keyword>
<keyword evidence="3" id="KW-1003">Cell membrane</keyword>
<evidence type="ECO:0000256" key="3">
    <source>
        <dbReference type="ARBA" id="ARBA00022475"/>
    </source>
</evidence>
<dbReference type="GO" id="GO:0022857">
    <property type="term" value="F:transmembrane transporter activity"/>
    <property type="evidence" value="ECO:0007669"/>
    <property type="project" value="InterPro"/>
</dbReference>
<dbReference type="NCBIfam" id="TIGR00711">
    <property type="entry name" value="efflux_EmrB"/>
    <property type="match status" value="1"/>
</dbReference>
<dbReference type="PANTHER" id="PTHR42718">
    <property type="entry name" value="MAJOR FACILITATOR SUPERFAMILY MULTIDRUG TRANSPORTER MFSC"/>
    <property type="match status" value="1"/>
</dbReference>
<feature type="transmembrane region" description="Helical" evidence="7">
    <location>
        <begin position="344"/>
        <end position="363"/>
    </location>
</feature>
<evidence type="ECO:0000256" key="1">
    <source>
        <dbReference type="ARBA" id="ARBA00004651"/>
    </source>
</evidence>
<feature type="transmembrane region" description="Helical" evidence="7">
    <location>
        <begin position="316"/>
        <end position="337"/>
    </location>
</feature>
<dbReference type="SUPFAM" id="SSF103473">
    <property type="entry name" value="MFS general substrate transporter"/>
    <property type="match status" value="2"/>
</dbReference>
<feature type="transmembrane region" description="Helical" evidence="7">
    <location>
        <begin position="409"/>
        <end position="432"/>
    </location>
</feature>
<evidence type="ECO:0000259" key="8">
    <source>
        <dbReference type="PROSITE" id="PS50850"/>
    </source>
</evidence>
<evidence type="ECO:0000256" key="6">
    <source>
        <dbReference type="ARBA" id="ARBA00023136"/>
    </source>
</evidence>
<dbReference type="Gene3D" id="1.20.1720.10">
    <property type="entry name" value="Multidrug resistance protein D"/>
    <property type="match status" value="1"/>
</dbReference>
<dbReference type="PRINTS" id="PR01036">
    <property type="entry name" value="TCRTETB"/>
</dbReference>
<dbReference type="GO" id="GO:0005886">
    <property type="term" value="C:plasma membrane"/>
    <property type="evidence" value="ECO:0007669"/>
    <property type="project" value="UniProtKB-SubCell"/>
</dbReference>
<accession>A0A1B2DTT3</accession>
<dbReference type="AlphaFoldDB" id="A0A1B2DTT3"/>
<proteinExistence type="predicted"/>
<dbReference type="PROSITE" id="PS50850">
    <property type="entry name" value="MFS"/>
    <property type="match status" value="1"/>
</dbReference>
<feature type="transmembrane region" description="Helical" evidence="7">
    <location>
        <begin position="375"/>
        <end position="397"/>
    </location>
</feature>
<feature type="transmembrane region" description="Helical" evidence="7">
    <location>
        <begin position="55"/>
        <end position="73"/>
    </location>
</feature>
<dbReference type="InterPro" id="IPR004638">
    <property type="entry name" value="EmrB-like"/>
</dbReference>
<feature type="transmembrane region" description="Helical" evidence="7">
    <location>
        <begin position="143"/>
        <end position="166"/>
    </location>
</feature>
<dbReference type="EMBL" id="CP016809">
    <property type="protein sequence ID" value="ANY71124.1"/>
    <property type="molecule type" value="Genomic_DNA"/>
</dbReference>
<feature type="transmembrane region" description="Helical" evidence="7">
    <location>
        <begin position="110"/>
        <end position="131"/>
    </location>
</feature>
<feature type="transmembrane region" description="Helical" evidence="7">
    <location>
        <begin position="276"/>
        <end position="304"/>
    </location>
</feature>
<dbReference type="InterPro" id="IPR036259">
    <property type="entry name" value="MFS_trans_sf"/>
</dbReference>
<evidence type="ECO:0000313" key="9">
    <source>
        <dbReference type="EMBL" id="ANY71124.1"/>
    </source>
</evidence>
<feature type="domain" description="Major facilitator superfamily (MFS) profile" evidence="8">
    <location>
        <begin position="19"/>
        <end position="479"/>
    </location>
</feature>
<dbReference type="Pfam" id="PF07690">
    <property type="entry name" value="MFS_1"/>
    <property type="match status" value="2"/>
</dbReference>
<keyword evidence="2" id="KW-0813">Transport</keyword>
<dbReference type="KEGG" id="pib:BBD41_00105"/>
<dbReference type="InterPro" id="IPR020846">
    <property type="entry name" value="MFS_dom"/>
</dbReference>
<dbReference type="RefSeq" id="WP_206098279.1">
    <property type="nucleotide sequence ID" value="NZ_CP016809.1"/>
</dbReference>
<reference evidence="9" key="1">
    <citation type="submission" date="2016-08" db="EMBL/GenBank/DDBJ databases">
        <title>Complete Genome Seqeunce of Paenibacillus sp. nov. IHBB 9852 from high altitute lake of Indian trans-Himalayas.</title>
        <authorList>
            <person name="Kiran S."/>
            <person name="Swarnkar M.K."/>
            <person name="Rana A."/>
            <person name="Tewari R."/>
            <person name="Gulati A."/>
        </authorList>
    </citation>
    <scope>NUCLEOTIDE SEQUENCE [LARGE SCALE GENOMIC DNA]</scope>
    <source>
        <strain evidence="9">IHBB 9852</strain>
    </source>
</reference>
<keyword evidence="6 7" id="KW-0472">Membrane</keyword>
<feature type="transmembrane region" description="Helical" evidence="7">
    <location>
        <begin position="210"/>
        <end position="229"/>
    </location>
</feature>
<gene>
    <name evidence="9" type="ORF">BBD41_00105</name>
</gene>
<sequence>MKVFKLKSRLVSPRSQLIALVVVLVAVFMELLDATIVSVAAPSIAVSLGASEAELQWTVAGYTLALAAGLITGGRIGDQFGRRRAFLIGLMGFTLASLLCALATSPAFLIAARVAQGLTGSLMIPQVFGIIRTAFTPSQRAKAFGAYGAVLGLASLAGPLLGGILVNADLLGLGWRTIFGVNVPVGIVGLILGFRYIPESRGAGSMKLDLGGAVLISFAMILILLPIVQGREWGWPWWGFVMLALSIPLIALFFMRESRLAAGGDQPILDPALLRIRAFTSGLSASLLFFGGIGSFFFLFALYLQFGTGRDALETGMAILPYAIGSIITSGIGVQFANRAGRAMLVFGSLLLAISQGILLLNVRDGVDPSYWALALPMFIGGLGIGFTAPILVNVIIAGVPGKDAGSAGAVLTTMGQIGNSIGIAILGVLFFSRLNSSFTVEENQLIAYGDALTFILPWLIACYVIAAALMLLLPAKAASEELHH</sequence>
<dbReference type="Gene3D" id="1.20.1250.20">
    <property type="entry name" value="MFS general substrate transporter like domains"/>
    <property type="match status" value="1"/>
</dbReference>
<feature type="transmembrane region" description="Helical" evidence="7">
    <location>
        <begin position="452"/>
        <end position="474"/>
    </location>
</feature>
<evidence type="ECO:0000256" key="4">
    <source>
        <dbReference type="ARBA" id="ARBA00022692"/>
    </source>
</evidence>
<evidence type="ECO:0000256" key="5">
    <source>
        <dbReference type="ARBA" id="ARBA00022989"/>
    </source>
</evidence>
<feature type="transmembrane region" description="Helical" evidence="7">
    <location>
        <begin position="178"/>
        <end position="198"/>
    </location>
</feature>